<evidence type="ECO:0000313" key="3">
    <source>
        <dbReference type="Proteomes" id="UP001176941"/>
    </source>
</evidence>
<sequence length="119" mass="13213">MLLHQLPALSRRRLLKSRPTLPAARAPNGARALTARPAPPRRRRGHFRDLSAAPSGPRSSARARRSLFASTDQSPRIQRSEPVRTAPIPDLWPREVSDLFMFLAPTRNCSTAGNMLSIL</sequence>
<accession>A0ABN8ZNC4</accession>
<evidence type="ECO:0000313" key="2">
    <source>
        <dbReference type="EMBL" id="CAI9173279.1"/>
    </source>
</evidence>
<proteinExistence type="predicted"/>
<gene>
    <name evidence="2" type="ORF">MRATA1EN1_LOCUS22241</name>
</gene>
<name>A0ABN8ZNC4_RANTA</name>
<feature type="compositionally biased region" description="Polar residues" evidence="1">
    <location>
        <begin position="68"/>
        <end position="77"/>
    </location>
</feature>
<protein>
    <submittedName>
        <fullName evidence="2">Uncharacterized protein</fullName>
    </submittedName>
</protein>
<feature type="region of interest" description="Disordered" evidence="1">
    <location>
        <begin position="13"/>
        <end position="88"/>
    </location>
</feature>
<dbReference type="EMBL" id="OX459969">
    <property type="protein sequence ID" value="CAI9173279.1"/>
    <property type="molecule type" value="Genomic_DNA"/>
</dbReference>
<dbReference type="Proteomes" id="UP001176941">
    <property type="component" value="Chromosome 33"/>
</dbReference>
<organism evidence="2 3">
    <name type="scientific">Rangifer tarandus platyrhynchus</name>
    <name type="common">Svalbard reindeer</name>
    <dbReference type="NCBI Taxonomy" id="3082113"/>
    <lineage>
        <taxon>Eukaryota</taxon>
        <taxon>Metazoa</taxon>
        <taxon>Chordata</taxon>
        <taxon>Craniata</taxon>
        <taxon>Vertebrata</taxon>
        <taxon>Euteleostomi</taxon>
        <taxon>Mammalia</taxon>
        <taxon>Eutheria</taxon>
        <taxon>Laurasiatheria</taxon>
        <taxon>Artiodactyla</taxon>
        <taxon>Ruminantia</taxon>
        <taxon>Pecora</taxon>
        <taxon>Cervidae</taxon>
        <taxon>Odocoileinae</taxon>
        <taxon>Rangifer</taxon>
    </lineage>
</organism>
<feature type="compositionally biased region" description="Low complexity" evidence="1">
    <location>
        <begin position="51"/>
        <end position="60"/>
    </location>
</feature>
<evidence type="ECO:0000256" key="1">
    <source>
        <dbReference type="SAM" id="MobiDB-lite"/>
    </source>
</evidence>
<reference evidence="2" key="1">
    <citation type="submission" date="2023-04" db="EMBL/GenBank/DDBJ databases">
        <authorList>
            <consortium name="ELIXIR-Norway"/>
        </authorList>
    </citation>
    <scope>NUCLEOTIDE SEQUENCE [LARGE SCALE GENOMIC DNA]</scope>
</reference>
<keyword evidence="3" id="KW-1185">Reference proteome</keyword>